<feature type="transmembrane region" description="Helical" evidence="9">
    <location>
        <begin position="104"/>
        <end position="125"/>
    </location>
</feature>
<feature type="signal peptide" evidence="9">
    <location>
        <begin position="1"/>
        <end position="20"/>
    </location>
</feature>
<evidence type="ECO:0000313" key="11">
    <source>
        <dbReference type="EMBL" id="GGF53165.1"/>
    </source>
</evidence>
<comment type="function">
    <text evidence="7">Required for the biogenesis of c-type cytochromes. Possible subunit of a heme lyase.</text>
</comment>
<reference evidence="11" key="2">
    <citation type="submission" date="2020-09" db="EMBL/GenBank/DDBJ databases">
        <authorList>
            <person name="Sun Q."/>
            <person name="Zhou Y."/>
        </authorList>
    </citation>
    <scope>NUCLEOTIDE SEQUENCE</scope>
    <source>
        <strain evidence="11">CGMCC 1.15254</strain>
    </source>
</reference>
<dbReference type="EMBL" id="BMHV01000002">
    <property type="protein sequence ID" value="GGF53165.1"/>
    <property type="molecule type" value="Genomic_DNA"/>
</dbReference>
<dbReference type="InterPro" id="IPR005616">
    <property type="entry name" value="CcmH/CycL/Ccl2/NrfF_N"/>
</dbReference>
<dbReference type="Gene3D" id="1.10.8.640">
    <property type="entry name" value="Cytochrome C biogenesis protein"/>
    <property type="match status" value="1"/>
</dbReference>
<comment type="similarity">
    <text evidence="1 9">Belongs to the CcmH/CycL/Ccl2/NrfF family.</text>
</comment>
<evidence type="ECO:0000256" key="2">
    <source>
        <dbReference type="ARBA" id="ARBA00022617"/>
    </source>
</evidence>
<dbReference type="AlphaFoldDB" id="A0A917BQG5"/>
<dbReference type="InterPro" id="IPR051263">
    <property type="entry name" value="C-type_cytochrome_biogenesis"/>
</dbReference>
<dbReference type="PANTHER" id="PTHR47870:SF1">
    <property type="entry name" value="CYTOCHROME C-TYPE BIOGENESIS PROTEIN CCMH"/>
    <property type="match status" value="1"/>
</dbReference>
<dbReference type="FunFam" id="1.10.8.640:FF:000001">
    <property type="entry name" value="Cytochrome c-type biogenesis protein"/>
    <property type="match status" value="1"/>
</dbReference>
<dbReference type="GO" id="GO:0005886">
    <property type="term" value="C:plasma membrane"/>
    <property type="evidence" value="ECO:0007669"/>
    <property type="project" value="TreeGrafter"/>
</dbReference>
<evidence type="ECO:0000256" key="7">
    <source>
        <dbReference type="ARBA" id="ARBA00037230"/>
    </source>
</evidence>
<evidence type="ECO:0000256" key="3">
    <source>
        <dbReference type="ARBA" id="ARBA00022723"/>
    </source>
</evidence>
<evidence type="ECO:0000256" key="8">
    <source>
        <dbReference type="ARBA" id="ARBA00060491"/>
    </source>
</evidence>
<dbReference type="PANTHER" id="PTHR47870">
    <property type="entry name" value="CYTOCHROME C-TYPE BIOGENESIS PROTEIN CCMH"/>
    <property type="match status" value="1"/>
</dbReference>
<proteinExistence type="inferred from homology"/>
<keyword evidence="3 9" id="KW-0479">Metal-binding</keyword>
<reference evidence="11" key="1">
    <citation type="journal article" date="2014" name="Int. J. Syst. Evol. Microbiol.">
        <title>Complete genome sequence of Corynebacterium casei LMG S-19264T (=DSM 44701T), isolated from a smear-ripened cheese.</title>
        <authorList>
            <consortium name="US DOE Joint Genome Institute (JGI-PGF)"/>
            <person name="Walter F."/>
            <person name="Albersmeier A."/>
            <person name="Kalinowski J."/>
            <person name="Ruckert C."/>
        </authorList>
    </citation>
    <scope>NUCLEOTIDE SEQUENCE</scope>
    <source>
        <strain evidence="11">CGMCC 1.15254</strain>
    </source>
</reference>
<feature type="chain" id="PRO_5038172731" description="Cytochrome c-type biogenesis protein" evidence="9">
    <location>
        <begin position="21"/>
        <end position="161"/>
    </location>
</feature>
<dbReference type="RefSeq" id="WP_188660506.1">
    <property type="nucleotide sequence ID" value="NZ_BMHV01000002.1"/>
</dbReference>
<comment type="caution">
    <text evidence="11">The sequence shown here is derived from an EMBL/GenBank/DDBJ whole genome shotgun (WGS) entry which is preliminary data.</text>
</comment>
<dbReference type="GO" id="GO:0046872">
    <property type="term" value="F:metal ion binding"/>
    <property type="evidence" value="ECO:0007669"/>
    <property type="project" value="UniProtKB-KW"/>
</dbReference>
<feature type="domain" description="CcmH/CycL/Ccl2/NrfF N-terminal" evidence="10">
    <location>
        <begin position="9"/>
        <end position="154"/>
    </location>
</feature>
<accession>A0A917BQG5</accession>
<keyword evidence="6 9" id="KW-0408">Iron</keyword>
<dbReference type="Pfam" id="PF03918">
    <property type="entry name" value="CcmH"/>
    <property type="match status" value="1"/>
</dbReference>
<organism evidence="11 12">
    <name type="scientific">Terasakiella brassicae</name>
    <dbReference type="NCBI Taxonomy" id="1634917"/>
    <lineage>
        <taxon>Bacteria</taxon>
        <taxon>Pseudomonadati</taxon>
        <taxon>Pseudomonadota</taxon>
        <taxon>Alphaproteobacteria</taxon>
        <taxon>Rhodospirillales</taxon>
        <taxon>Terasakiellaceae</taxon>
        <taxon>Terasakiella</taxon>
    </lineage>
</organism>
<evidence type="ECO:0000313" key="12">
    <source>
        <dbReference type="Proteomes" id="UP000632498"/>
    </source>
</evidence>
<dbReference type="GO" id="GO:0017004">
    <property type="term" value="P:cytochrome complex assembly"/>
    <property type="evidence" value="ECO:0007669"/>
    <property type="project" value="UniProtKB-KW"/>
</dbReference>
<evidence type="ECO:0000256" key="4">
    <source>
        <dbReference type="ARBA" id="ARBA00022729"/>
    </source>
</evidence>
<name>A0A917BQG5_9PROT</name>
<keyword evidence="9" id="KW-1133">Transmembrane helix</keyword>
<evidence type="ECO:0000256" key="5">
    <source>
        <dbReference type="ARBA" id="ARBA00022748"/>
    </source>
</evidence>
<dbReference type="InterPro" id="IPR038297">
    <property type="entry name" value="CcmH/CycL/NrfF/Ccl2_sf"/>
</dbReference>
<dbReference type="Proteomes" id="UP000632498">
    <property type="component" value="Unassembled WGS sequence"/>
</dbReference>
<sequence length="161" mass="18102">MRFWLILWAALFVWTVQVSAVEPDEIMDDPVLEARAREVSQDLRCVVCQNQSIDDSNSGIAKKMRVLVRDRIAQGDSNQEVKDYLVSRYGDFVLLKPPVKAKTMVLWFGPALMVVIGLVGIVFYYRRRSAQAAQGQGVAVPLTAQEQARLDALMKEEGSDK</sequence>
<evidence type="ECO:0000256" key="9">
    <source>
        <dbReference type="RuleBase" id="RU364112"/>
    </source>
</evidence>
<keyword evidence="4 9" id="KW-0732">Signal</keyword>
<evidence type="ECO:0000256" key="1">
    <source>
        <dbReference type="ARBA" id="ARBA00010342"/>
    </source>
</evidence>
<evidence type="ECO:0000259" key="10">
    <source>
        <dbReference type="Pfam" id="PF03918"/>
    </source>
</evidence>
<keyword evidence="2 9" id="KW-0349">Heme</keyword>
<protein>
    <recommendedName>
        <fullName evidence="9">Cytochrome c-type biogenesis protein</fullName>
    </recommendedName>
</protein>
<gene>
    <name evidence="11" type="primary">ccmH</name>
    <name evidence="11" type="ORF">GCM10011332_03100</name>
</gene>
<dbReference type="CDD" id="cd16378">
    <property type="entry name" value="CcmH_N"/>
    <property type="match status" value="1"/>
</dbReference>
<comment type="subcellular location">
    <subcellularLocation>
        <location evidence="8">Membrane</location>
        <topology evidence="8">Single-pass membrane protein</topology>
        <orientation evidence="8">Periplasmic side</orientation>
    </subcellularLocation>
</comment>
<keyword evidence="9" id="KW-0472">Membrane</keyword>
<keyword evidence="5" id="KW-0201">Cytochrome c-type biogenesis</keyword>
<evidence type="ECO:0000256" key="6">
    <source>
        <dbReference type="ARBA" id="ARBA00023004"/>
    </source>
</evidence>
<keyword evidence="9" id="KW-0812">Transmembrane</keyword>
<keyword evidence="12" id="KW-1185">Reference proteome</keyword>